<keyword evidence="2" id="KW-1185">Reference proteome</keyword>
<dbReference type="EMBL" id="KN431779">
    <property type="protein sequence ID" value="KHG25252.1"/>
    <property type="molecule type" value="Genomic_DNA"/>
</dbReference>
<reference evidence="2" key="1">
    <citation type="submission" date="2014-09" db="EMBL/GenBank/DDBJ databases">
        <authorList>
            <person name="Mudge J."/>
            <person name="Ramaraj T."/>
            <person name="Lindquist I.E."/>
            <person name="Bharti A.K."/>
            <person name="Sundararajan A."/>
            <person name="Cameron C.T."/>
            <person name="Woodward J.E."/>
            <person name="May G.D."/>
            <person name="Brubaker C."/>
            <person name="Broadhvest J."/>
            <person name="Wilkins T.A."/>
        </authorList>
    </citation>
    <scope>NUCLEOTIDE SEQUENCE</scope>
    <source>
        <strain evidence="2">cv. AKA8401</strain>
    </source>
</reference>
<proteinExistence type="predicted"/>
<organism evidence="1 2">
    <name type="scientific">Gossypium arboreum</name>
    <name type="common">Tree cotton</name>
    <name type="synonym">Gossypium nanking</name>
    <dbReference type="NCBI Taxonomy" id="29729"/>
    <lineage>
        <taxon>Eukaryota</taxon>
        <taxon>Viridiplantae</taxon>
        <taxon>Streptophyta</taxon>
        <taxon>Embryophyta</taxon>
        <taxon>Tracheophyta</taxon>
        <taxon>Spermatophyta</taxon>
        <taxon>Magnoliopsida</taxon>
        <taxon>eudicotyledons</taxon>
        <taxon>Gunneridae</taxon>
        <taxon>Pentapetalae</taxon>
        <taxon>rosids</taxon>
        <taxon>malvids</taxon>
        <taxon>Malvales</taxon>
        <taxon>Malvaceae</taxon>
        <taxon>Malvoideae</taxon>
        <taxon>Gossypium</taxon>
    </lineage>
</organism>
<dbReference type="AlphaFoldDB" id="A0A0B0PK18"/>
<sequence>MKSRLSKTGQNWPFFMSLLYSRYTIMSKEGQLL</sequence>
<dbReference type="Proteomes" id="UP000032142">
    <property type="component" value="Unassembled WGS sequence"/>
</dbReference>
<evidence type="ECO:0000313" key="1">
    <source>
        <dbReference type="EMBL" id="KHG25252.1"/>
    </source>
</evidence>
<protein>
    <submittedName>
        <fullName evidence="1">Uncharacterized protein</fullName>
    </submittedName>
</protein>
<evidence type="ECO:0000313" key="2">
    <source>
        <dbReference type="Proteomes" id="UP000032142"/>
    </source>
</evidence>
<accession>A0A0B0PK18</accession>
<name>A0A0B0PK18_GOSAR</name>
<gene>
    <name evidence="1" type="ORF">F383_32799</name>
</gene>